<dbReference type="SUPFAM" id="SSF48726">
    <property type="entry name" value="Immunoglobulin"/>
    <property type="match status" value="1"/>
</dbReference>
<dbReference type="SMART" id="SM00408">
    <property type="entry name" value="IGc2"/>
    <property type="match status" value="1"/>
</dbReference>
<accession>A0A673MIX6</accession>
<feature type="domain" description="Ig-like" evidence="2">
    <location>
        <begin position="52"/>
        <end position="128"/>
    </location>
</feature>
<dbReference type="Proteomes" id="UP000472270">
    <property type="component" value="Unassembled WGS sequence"/>
</dbReference>
<dbReference type="Pfam" id="PF13895">
    <property type="entry name" value="Ig_2"/>
    <property type="match status" value="1"/>
</dbReference>
<evidence type="ECO:0000313" key="4">
    <source>
        <dbReference type="Proteomes" id="UP000472270"/>
    </source>
</evidence>
<keyword evidence="1" id="KW-1133">Transmembrane helix</keyword>
<dbReference type="PANTHER" id="PTHR46013:SF4">
    <property type="entry name" value="B-CELL RECEPTOR CD22-RELATED"/>
    <property type="match status" value="1"/>
</dbReference>
<dbReference type="PROSITE" id="PS50835">
    <property type="entry name" value="IG_LIKE"/>
    <property type="match status" value="1"/>
</dbReference>
<organism evidence="3 4">
    <name type="scientific">Sinocyclocheilus rhinocerous</name>
    <dbReference type="NCBI Taxonomy" id="307959"/>
    <lineage>
        <taxon>Eukaryota</taxon>
        <taxon>Metazoa</taxon>
        <taxon>Chordata</taxon>
        <taxon>Craniata</taxon>
        <taxon>Vertebrata</taxon>
        <taxon>Euteleostomi</taxon>
        <taxon>Actinopterygii</taxon>
        <taxon>Neopterygii</taxon>
        <taxon>Teleostei</taxon>
        <taxon>Ostariophysi</taxon>
        <taxon>Cypriniformes</taxon>
        <taxon>Cyprinidae</taxon>
        <taxon>Cyprininae</taxon>
        <taxon>Sinocyclocheilus</taxon>
    </lineage>
</organism>
<dbReference type="InterPro" id="IPR007110">
    <property type="entry name" value="Ig-like_dom"/>
</dbReference>
<keyword evidence="1" id="KW-0812">Transmembrane</keyword>
<name>A0A673MIX6_9TELE</name>
<dbReference type="InterPro" id="IPR003599">
    <property type="entry name" value="Ig_sub"/>
</dbReference>
<reference evidence="3" key="1">
    <citation type="submission" date="2025-08" db="UniProtKB">
        <authorList>
            <consortium name="Ensembl"/>
        </authorList>
    </citation>
    <scope>IDENTIFICATION</scope>
</reference>
<dbReference type="Ensembl" id="ENSSRHT00000092662.1">
    <property type="protein sequence ID" value="ENSSRHP00000090228.1"/>
    <property type="gene ID" value="ENSSRHG00000044557.1"/>
</dbReference>
<keyword evidence="4" id="KW-1185">Reference proteome</keyword>
<feature type="transmembrane region" description="Helical" evidence="1">
    <location>
        <begin position="12"/>
        <end position="34"/>
    </location>
</feature>
<dbReference type="SMART" id="SM00409">
    <property type="entry name" value="IG"/>
    <property type="match status" value="1"/>
</dbReference>
<sequence>MKNIYILRELSLYGFRCLWPLLLGCLQPFLHLLVNIPNLPVILVDTHTYTIPYLPMCCPMSDVMEGDSVTLSCCGGSYPPAQIRWFKGGTYLNYGQTYSISKISSDHSGEYKCRSINGHGAKDSDAVTLNVIFSLYKSVWCNSGA</sequence>
<evidence type="ECO:0000256" key="1">
    <source>
        <dbReference type="SAM" id="Phobius"/>
    </source>
</evidence>
<protein>
    <recommendedName>
        <fullName evidence="2">Ig-like domain-containing protein</fullName>
    </recommendedName>
</protein>
<dbReference type="PANTHER" id="PTHR46013">
    <property type="entry name" value="VASCULAR CELL ADHESION MOLECULE 1"/>
    <property type="match status" value="1"/>
</dbReference>
<dbReference type="InterPro" id="IPR003598">
    <property type="entry name" value="Ig_sub2"/>
</dbReference>
<dbReference type="AlphaFoldDB" id="A0A673MIX6"/>
<keyword evidence="1" id="KW-0472">Membrane</keyword>
<proteinExistence type="predicted"/>
<evidence type="ECO:0000313" key="3">
    <source>
        <dbReference type="Ensembl" id="ENSSRHP00000090228.1"/>
    </source>
</evidence>
<dbReference type="InterPro" id="IPR013783">
    <property type="entry name" value="Ig-like_fold"/>
</dbReference>
<evidence type="ECO:0000259" key="2">
    <source>
        <dbReference type="PROSITE" id="PS50835"/>
    </source>
</evidence>
<dbReference type="InterPro" id="IPR036179">
    <property type="entry name" value="Ig-like_dom_sf"/>
</dbReference>
<dbReference type="Gene3D" id="2.60.40.10">
    <property type="entry name" value="Immunoglobulins"/>
    <property type="match status" value="1"/>
</dbReference>
<reference evidence="3" key="2">
    <citation type="submission" date="2025-09" db="UniProtKB">
        <authorList>
            <consortium name="Ensembl"/>
        </authorList>
    </citation>
    <scope>IDENTIFICATION</scope>
</reference>